<reference evidence="1 2" key="1">
    <citation type="journal article" date="2016" name="PLoS ONE">
        <title>Sequence Assembly of Yarrowia lipolytica Strain W29/CLIB89 Shows Transposable Element Diversity.</title>
        <authorList>
            <person name="Magnan C."/>
            <person name="Yu J."/>
            <person name="Chang I."/>
            <person name="Jahn E."/>
            <person name="Kanomata Y."/>
            <person name="Wu J."/>
            <person name="Zeller M."/>
            <person name="Oakes M."/>
            <person name="Baldi P."/>
            <person name="Sandmeyer S."/>
        </authorList>
    </citation>
    <scope>NUCLEOTIDE SEQUENCE [LARGE SCALE GENOMIC DNA]</scope>
    <source>
        <strain evidence="2">CLIB89(W29)</strain>
    </source>
</reference>
<dbReference type="VEuPathDB" id="FungiDB:YALI1_B11719g"/>
<organism evidence="1 2">
    <name type="scientific">Yarrowia lipolytica</name>
    <name type="common">Candida lipolytica</name>
    <dbReference type="NCBI Taxonomy" id="4952"/>
    <lineage>
        <taxon>Eukaryota</taxon>
        <taxon>Fungi</taxon>
        <taxon>Dikarya</taxon>
        <taxon>Ascomycota</taxon>
        <taxon>Saccharomycotina</taxon>
        <taxon>Dipodascomycetes</taxon>
        <taxon>Dipodascales</taxon>
        <taxon>Dipodascales incertae sedis</taxon>
        <taxon>Yarrowia</taxon>
    </lineage>
</organism>
<name>A0A1D8N706_YARLL</name>
<dbReference type="EMBL" id="CP017554">
    <property type="protein sequence ID" value="AOW01427.1"/>
    <property type="molecule type" value="Genomic_DNA"/>
</dbReference>
<proteinExistence type="predicted"/>
<sequence>MLVELNAITREMKIEGGFGQVSWASFGQVLGRFWAGFGQVLAVIFVCPIACLDVQLSNCCTADFAHSQETKKKKKNQTCGA</sequence>
<evidence type="ECO:0000313" key="2">
    <source>
        <dbReference type="Proteomes" id="UP000182444"/>
    </source>
</evidence>
<protein>
    <submittedName>
        <fullName evidence="1">Uncharacterized protein</fullName>
    </submittedName>
</protein>
<gene>
    <name evidence="1" type="ORF">YALI1_B11719g</name>
</gene>
<dbReference type="RefSeq" id="XP_068138151.1">
    <property type="nucleotide sequence ID" value="XM_068282050.1"/>
</dbReference>
<dbReference type="Proteomes" id="UP000182444">
    <property type="component" value="Chromosome 1B"/>
</dbReference>
<dbReference type="AlphaFoldDB" id="A0A1D8N706"/>
<dbReference type="GeneID" id="94582705"/>
<accession>A0A1D8N706</accession>
<evidence type="ECO:0000313" key="1">
    <source>
        <dbReference type="EMBL" id="AOW01427.1"/>
    </source>
</evidence>